<dbReference type="Proteomes" id="UP000199392">
    <property type="component" value="Unassembled WGS sequence"/>
</dbReference>
<proteinExistence type="predicted"/>
<dbReference type="AlphaFoldDB" id="A0A1I6PN82"/>
<dbReference type="STRING" id="311180.SAMN04488050_101658"/>
<gene>
    <name evidence="1" type="ORF">SAMN04488050_101658</name>
</gene>
<protein>
    <submittedName>
        <fullName evidence="1">Uncharacterized protein</fullName>
    </submittedName>
</protein>
<evidence type="ECO:0000313" key="2">
    <source>
        <dbReference type="Proteomes" id="UP000199392"/>
    </source>
</evidence>
<accession>A0A1I6PN82</accession>
<organism evidence="1 2">
    <name type="scientific">Alloyangia pacifica</name>
    <dbReference type="NCBI Taxonomy" id="311180"/>
    <lineage>
        <taxon>Bacteria</taxon>
        <taxon>Pseudomonadati</taxon>
        <taxon>Pseudomonadota</taxon>
        <taxon>Alphaproteobacteria</taxon>
        <taxon>Rhodobacterales</taxon>
        <taxon>Roseobacteraceae</taxon>
        <taxon>Alloyangia</taxon>
    </lineage>
</organism>
<dbReference type="EMBL" id="FOZW01000001">
    <property type="protein sequence ID" value="SFS41636.1"/>
    <property type="molecule type" value="Genomic_DNA"/>
</dbReference>
<dbReference type="RefSeq" id="WP_092421711.1">
    <property type="nucleotide sequence ID" value="NZ_FNCL01000002.1"/>
</dbReference>
<name>A0A1I6PN82_9RHOB</name>
<evidence type="ECO:0000313" key="1">
    <source>
        <dbReference type="EMBL" id="SFS41636.1"/>
    </source>
</evidence>
<reference evidence="2" key="1">
    <citation type="submission" date="2016-10" db="EMBL/GenBank/DDBJ databases">
        <authorList>
            <person name="Varghese N."/>
            <person name="Submissions S."/>
        </authorList>
    </citation>
    <scope>NUCLEOTIDE SEQUENCE [LARGE SCALE GENOMIC DNA]</scope>
    <source>
        <strain evidence="2">DSM 26894</strain>
    </source>
</reference>
<sequence length="603" mass="65019">MVDQAQSRYQIRVEVIGEQELLDFQKAADKMGASIRQINGQTSTFSRAAANTNSSLSKLGYQASQTGLQIGDFVSQVTGGIDPLRAFGQQAAQLAGLFRNPWVAVGVTAAAIGATLIPAIRDYFKETKTAEEITDGLASALSDLESALSAASLSADELTEKYGDMADAAQLLLLSQVDLQRIRLQDFIADNADQIDDLASAYVQAGAAGRNLRPILQRLASDFSLTASEAQAVRTAMTEWIADLRSGDIDRAATANTRLLETFHDLGVPMEDLPRDLREIISELNKFGLTALAVAPKVDEATNAVNRMNTAAADFRLPDFSSPLFDIEDWLPPQPEVEVEVPVKVNPKLVGAVGVSEFQQQVDSFVQSLTAYETPAEAIHRQIDQLIADWQRYGDSVEDAQRAEELYYRGLDQLNAKLIELETEMQELGPVGDMIAGAFTDMFSAIADGSKTAGDAFSDMLDRLLKEMADFLISQAVQQFMQVLLQMATAGASAGFSATPTLTPTTTLSDSPIATFRSAPAVPQRLGLARVMPQRSIPMASSMGQGSGTTVNVYNNADVSVREEKSGDGKTVDLYIEGKMKSLLGSGALDRTMRANYGLRRSG</sequence>
<keyword evidence="2" id="KW-1185">Reference proteome</keyword>